<dbReference type="PANTHER" id="PTHR12302:SF3">
    <property type="entry name" value="SERINE_THREONINE-PROTEIN KINASE 31"/>
    <property type="match status" value="1"/>
</dbReference>
<evidence type="ECO:0000313" key="7">
    <source>
        <dbReference type="Proteomes" id="UP000319671"/>
    </source>
</evidence>
<feature type="signal peptide" evidence="4">
    <location>
        <begin position="1"/>
        <end position="25"/>
    </location>
</feature>
<organism evidence="6 7">
    <name type="scientific">Neobacillus bataviensis</name>
    <dbReference type="NCBI Taxonomy" id="220685"/>
    <lineage>
        <taxon>Bacteria</taxon>
        <taxon>Bacillati</taxon>
        <taxon>Bacillota</taxon>
        <taxon>Bacilli</taxon>
        <taxon>Bacillales</taxon>
        <taxon>Bacillaceae</taxon>
        <taxon>Neobacillus</taxon>
    </lineage>
</organism>
<reference evidence="6 7" key="1">
    <citation type="submission" date="2019-06" db="EMBL/GenBank/DDBJ databases">
        <title>Sorghum-associated microbial communities from plants grown in Nebraska, USA.</title>
        <authorList>
            <person name="Schachtman D."/>
        </authorList>
    </citation>
    <scope>NUCLEOTIDE SEQUENCE [LARGE SCALE GENOMIC DNA]</scope>
    <source>
        <strain evidence="6 7">2482</strain>
    </source>
</reference>
<dbReference type="Proteomes" id="UP000319671">
    <property type="component" value="Unassembled WGS sequence"/>
</dbReference>
<evidence type="ECO:0000256" key="1">
    <source>
        <dbReference type="ARBA" id="ARBA00022722"/>
    </source>
</evidence>
<feature type="domain" description="TNase-like" evidence="5">
    <location>
        <begin position="56"/>
        <end position="189"/>
    </location>
</feature>
<evidence type="ECO:0000256" key="2">
    <source>
        <dbReference type="ARBA" id="ARBA00022759"/>
    </source>
</evidence>
<name>A0A561CQW5_9BACI</name>
<feature type="chain" id="PRO_5039326034" evidence="4">
    <location>
        <begin position="26"/>
        <end position="203"/>
    </location>
</feature>
<dbReference type="Pfam" id="PF00565">
    <property type="entry name" value="SNase"/>
    <property type="match status" value="1"/>
</dbReference>
<dbReference type="Gene3D" id="2.40.50.90">
    <property type="match status" value="1"/>
</dbReference>
<dbReference type="InterPro" id="IPR035437">
    <property type="entry name" value="SNase_OB-fold_sf"/>
</dbReference>
<dbReference type="GO" id="GO:0016787">
    <property type="term" value="F:hydrolase activity"/>
    <property type="evidence" value="ECO:0007669"/>
    <property type="project" value="UniProtKB-KW"/>
</dbReference>
<evidence type="ECO:0000313" key="6">
    <source>
        <dbReference type="EMBL" id="TWD93228.1"/>
    </source>
</evidence>
<keyword evidence="2 6" id="KW-0255">Endonuclease</keyword>
<keyword evidence="1" id="KW-0540">Nuclease</keyword>
<evidence type="ECO:0000259" key="5">
    <source>
        <dbReference type="PROSITE" id="PS50830"/>
    </source>
</evidence>
<dbReference type="RefSeq" id="WP_315900461.1">
    <property type="nucleotide sequence ID" value="NZ_VIVN01000016.1"/>
</dbReference>
<keyword evidence="7" id="KW-1185">Reference proteome</keyword>
<evidence type="ECO:0000256" key="3">
    <source>
        <dbReference type="ARBA" id="ARBA00022801"/>
    </source>
</evidence>
<dbReference type="SMART" id="SM00318">
    <property type="entry name" value="SNc"/>
    <property type="match status" value="1"/>
</dbReference>
<dbReference type="PANTHER" id="PTHR12302">
    <property type="entry name" value="EBNA2 BINDING PROTEIN P100"/>
    <property type="match status" value="1"/>
</dbReference>
<keyword evidence="3" id="KW-0378">Hydrolase</keyword>
<comment type="caution">
    <text evidence="6">The sequence shown here is derived from an EMBL/GenBank/DDBJ whole genome shotgun (WGS) entry which is preliminary data.</text>
</comment>
<keyword evidence="4" id="KW-0732">Signal</keyword>
<dbReference type="EMBL" id="VIVN01000016">
    <property type="protein sequence ID" value="TWD93228.1"/>
    <property type="molecule type" value="Genomic_DNA"/>
</dbReference>
<gene>
    <name evidence="6" type="ORF">FB550_11642</name>
</gene>
<protein>
    <submittedName>
        <fullName evidence="6">Endonuclease YncB(Thermonuclease family)</fullName>
    </submittedName>
</protein>
<dbReference type="AlphaFoldDB" id="A0A561CQW5"/>
<evidence type="ECO:0000256" key="4">
    <source>
        <dbReference type="SAM" id="SignalP"/>
    </source>
</evidence>
<dbReference type="SUPFAM" id="SSF50199">
    <property type="entry name" value="Staphylococcal nuclease"/>
    <property type="match status" value="1"/>
</dbReference>
<dbReference type="GO" id="GO:0004519">
    <property type="term" value="F:endonuclease activity"/>
    <property type="evidence" value="ECO:0007669"/>
    <property type="project" value="UniProtKB-KW"/>
</dbReference>
<dbReference type="InterPro" id="IPR016071">
    <property type="entry name" value="Staphylococal_nuclease_OB-fold"/>
</dbReference>
<accession>A0A561CQW5</accession>
<dbReference type="PROSITE" id="PS50830">
    <property type="entry name" value="TNASE_3"/>
    <property type="match status" value="1"/>
</dbReference>
<sequence>MRKRITGVALVAATTLLALHPPSFQQEDIKPRVSLQQDEITASTSSKGPAFVIPTEQVPVTLVDTVDGDTIKVRVKGKTETVRYLLIDTPESKKPDMCVQPYAKEAFYRNDKLVKSGTLTIEYEQGDIRDAYGRLLAYVYVEGQSVQETLLKDGFARVAYIMNPPYRYLDLYRDDESLARREKLNIWSRPNFVTKWGFSGCVS</sequence>
<proteinExistence type="predicted"/>